<sequence length="91" mass="10431">MANSAQWQQTFLKWPASIQRRGILTTVLNEHIPFKGFMTTDSLLLLERQNPDSLGARFVVLEYEVINSMRYIDPLKAENFAELGFVGKLSQ</sequence>
<keyword evidence="2" id="KW-1185">Reference proteome</keyword>
<protein>
    <submittedName>
        <fullName evidence="1">Uncharacterized protein</fullName>
    </submittedName>
</protein>
<organism evidence="1 2">
    <name type="scientific">Aeoliella mucimassa</name>
    <dbReference type="NCBI Taxonomy" id="2527972"/>
    <lineage>
        <taxon>Bacteria</taxon>
        <taxon>Pseudomonadati</taxon>
        <taxon>Planctomycetota</taxon>
        <taxon>Planctomycetia</taxon>
        <taxon>Pirellulales</taxon>
        <taxon>Lacipirellulaceae</taxon>
        <taxon>Aeoliella</taxon>
    </lineage>
</organism>
<proteinExistence type="predicted"/>
<evidence type="ECO:0000313" key="1">
    <source>
        <dbReference type="EMBL" id="QDU55594.1"/>
    </source>
</evidence>
<evidence type="ECO:0000313" key="2">
    <source>
        <dbReference type="Proteomes" id="UP000315750"/>
    </source>
</evidence>
<dbReference type="Proteomes" id="UP000315750">
    <property type="component" value="Chromosome"/>
</dbReference>
<dbReference type="RefSeq" id="WP_197529055.1">
    <property type="nucleotide sequence ID" value="NZ_CP036278.1"/>
</dbReference>
<accession>A0A518ALN4</accession>
<dbReference type="KEGG" id="amuc:Pan181_17860"/>
<gene>
    <name evidence="1" type="ORF">Pan181_17860</name>
</gene>
<name>A0A518ALN4_9BACT</name>
<dbReference type="AlphaFoldDB" id="A0A518ALN4"/>
<reference evidence="1 2" key="1">
    <citation type="submission" date="2019-02" db="EMBL/GenBank/DDBJ databases">
        <title>Deep-cultivation of Planctomycetes and their phenomic and genomic characterization uncovers novel biology.</title>
        <authorList>
            <person name="Wiegand S."/>
            <person name="Jogler M."/>
            <person name="Boedeker C."/>
            <person name="Pinto D."/>
            <person name="Vollmers J."/>
            <person name="Rivas-Marin E."/>
            <person name="Kohn T."/>
            <person name="Peeters S.H."/>
            <person name="Heuer A."/>
            <person name="Rast P."/>
            <person name="Oberbeckmann S."/>
            <person name="Bunk B."/>
            <person name="Jeske O."/>
            <person name="Meyerdierks A."/>
            <person name="Storesund J.E."/>
            <person name="Kallscheuer N."/>
            <person name="Luecker S."/>
            <person name="Lage O.M."/>
            <person name="Pohl T."/>
            <person name="Merkel B.J."/>
            <person name="Hornburger P."/>
            <person name="Mueller R.-W."/>
            <person name="Bruemmer F."/>
            <person name="Labrenz M."/>
            <person name="Spormann A.M."/>
            <person name="Op den Camp H."/>
            <person name="Overmann J."/>
            <person name="Amann R."/>
            <person name="Jetten M.S.M."/>
            <person name="Mascher T."/>
            <person name="Medema M.H."/>
            <person name="Devos D.P."/>
            <person name="Kaster A.-K."/>
            <person name="Ovreas L."/>
            <person name="Rohde M."/>
            <person name="Galperin M.Y."/>
            <person name="Jogler C."/>
        </authorList>
    </citation>
    <scope>NUCLEOTIDE SEQUENCE [LARGE SCALE GENOMIC DNA]</scope>
    <source>
        <strain evidence="1 2">Pan181</strain>
    </source>
</reference>
<dbReference type="EMBL" id="CP036278">
    <property type="protein sequence ID" value="QDU55594.1"/>
    <property type="molecule type" value="Genomic_DNA"/>
</dbReference>